<sequence>MDFTASRRLALASSRHGIPVILLMPYTREGATASTARWRLAPRPSAPNRYDRKAPGNPRWQATLERSRQAPHMADHSFDVELDDETLSLTVVSGLAADAPSPGETVPADILPLRRTG</sequence>
<evidence type="ECO:0000256" key="1">
    <source>
        <dbReference type="SAM" id="MobiDB-lite"/>
    </source>
</evidence>
<organism evidence="2 3">
    <name type="scientific">Henriciella pelagia</name>
    <dbReference type="NCBI Taxonomy" id="1977912"/>
    <lineage>
        <taxon>Bacteria</taxon>
        <taxon>Pseudomonadati</taxon>
        <taxon>Pseudomonadota</taxon>
        <taxon>Alphaproteobacteria</taxon>
        <taxon>Hyphomonadales</taxon>
        <taxon>Hyphomonadaceae</taxon>
        <taxon>Henriciella</taxon>
    </lineage>
</organism>
<comment type="caution">
    <text evidence="2">The sequence shown here is derived from an EMBL/GenBank/DDBJ whole genome shotgun (WGS) entry which is preliminary data.</text>
</comment>
<evidence type="ECO:0000313" key="2">
    <source>
        <dbReference type="EMBL" id="GGB67753.1"/>
    </source>
</evidence>
<keyword evidence="3" id="KW-1185">Reference proteome</keyword>
<feature type="region of interest" description="Disordered" evidence="1">
    <location>
        <begin position="97"/>
        <end position="117"/>
    </location>
</feature>
<feature type="region of interest" description="Disordered" evidence="1">
    <location>
        <begin position="33"/>
        <end position="58"/>
    </location>
</feature>
<accession>A0ABQ1JGG4</accession>
<name>A0ABQ1JGG4_9PROT</name>
<reference evidence="3" key="1">
    <citation type="journal article" date="2019" name="Int. J. Syst. Evol. Microbiol.">
        <title>The Global Catalogue of Microorganisms (GCM) 10K type strain sequencing project: providing services to taxonomists for standard genome sequencing and annotation.</title>
        <authorList>
            <consortium name="The Broad Institute Genomics Platform"/>
            <consortium name="The Broad Institute Genome Sequencing Center for Infectious Disease"/>
            <person name="Wu L."/>
            <person name="Ma J."/>
        </authorList>
    </citation>
    <scope>NUCLEOTIDE SEQUENCE [LARGE SCALE GENOMIC DNA]</scope>
    <source>
        <strain evidence="3">CGMCC 1.15928</strain>
    </source>
</reference>
<dbReference type="Proteomes" id="UP000628854">
    <property type="component" value="Unassembled WGS sequence"/>
</dbReference>
<proteinExistence type="predicted"/>
<gene>
    <name evidence="2" type="ORF">GCM10011503_15580</name>
</gene>
<protein>
    <submittedName>
        <fullName evidence="2">Uncharacterized protein</fullName>
    </submittedName>
</protein>
<evidence type="ECO:0000313" key="3">
    <source>
        <dbReference type="Proteomes" id="UP000628854"/>
    </source>
</evidence>
<dbReference type="EMBL" id="BMKF01000002">
    <property type="protein sequence ID" value="GGB67753.1"/>
    <property type="molecule type" value="Genomic_DNA"/>
</dbReference>